<dbReference type="Proteomes" id="UP000055019">
    <property type="component" value="Unassembled WGS sequence"/>
</dbReference>
<keyword evidence="2" id="KW-1185">Reference proteome</keyword>
<name>A0A158G6M6_9BURK</name>
<sequence length="200" mass="22995">MRPPTIRILAGAVLLAAVIWAVWTSLDRPDEIAVKWGEPYEQIRKRYDSILPSLEPSLLPSPTVIARFRFDDPVYGFTTPRAVFLQMGTNETGGFDSVQLSLLVNPLPIDDAIAVVTRMQDQLRHQGWRPFKYKDWRPIEDTSELRRLLHECHYPMSVWNAANEFQVTIDVGCRSIPQQSGEQRYAVTLELGRPFWKDVD</sequence>
<dbReference type="RefSeq" id="WP_143749147.1">
    <property type="nucleotide sequence ID" value="NZ_FCOM02000003.1"/>
</dbReference>
<accession>A0A158G6M6</accession>
<organism evidence="1 2">
    <name type="scientific">Caballeronia arvi</name>
    <dbReference type="NCBI Taxonomy" id="1777135"/>
    <lineage>
        <taxon>Bacteria</taxon>
        <taxon>Pseudomonadati</taxon>
        <taxon>Pseudomonadota</taxon>
        <taxon>Betaproteobacteria</taxon>
        <taxon>Burkholderiales</taxon>
        <taxon>Burkholderiaceae</taxon>
        <taxon>Caballeronia</taxon>
    </lineage>
</organism>
<evidence type="ECO:0000313" key="1">
    <source>
        <dbReference type="EMBL" id="SAL27745.1"/>
    </source>
</evidence>
<comment type="caution">
    <text evidence="1">The sequence shown here is derived from an EMBL/GenBank/DDBJ whole genome shotgun (WGS) entry which is preliminary data.</text>
</comment>
<proteinExistence type="predicted"/>
<protein>
    <submittedName>
        <fullName evidence="1">Uncharacterized protein</fullName>
    </submittedName>
</protein>
<dbReference type="EMBL" id="FCOM02000003">
    <property type="protein sequence ID" value="SAL27745.1"/>
    <property type="molecule type" value="Genomic_DNA"/>
</dbReference>
<dbReference type="AlphaFoldDB" id="A0A158G6M6"/>
<reference evidence="1" key="1">
    <citation type="submission" date="2016-01" db="EMBL/GenBank/DDBJ databases">
        <authorList>
            <person name="Peeters C."/>
        </authorList>
    </citation>
    <scope>NUCLEOTIDE SEQUENCE [LARGE SCALE GENOMIC DNA]</scope>
    <source>
        <strain evidence="1">LMG 29317</strain>
    </source>
</reference>
<gene>
    <name evidence="1" type="ORF">AWB74_01228</name>
</gene>
<dbReference type="OrthoDB" id="6942177at2"/>
<evidence type="ECO:0000313" key="2">
    <source>
        <dbReference type="Proteomes" id="UP000055019"/>
    </source>
</evidence>